<reference evidence="1" key="1">
    <citation type="submission" date="2023-07" db="EMBL/GenBank/DDBJ databases">
        <title>Sorghum-associated microbial communities from plants grown in Nebraska, USA.</title>
        <authorList>
            <person name="Schachtman D."/>
        </authorList>
    </citation>
    <scope>NUCLEOTIDE SEQUENCE</scope>
    <source>
        <strain evidence="1">BE80</strain>
    </source>
</reference>
<name>A0AAP5LQL8_PAEAM</name>
<dbReference type="Proteomes" id="UP001254832">
    <property type="component" value="Unassembled WGS sequence"/>
</dbReference>
<gene>
    <name evidence="1" type="ORF">J2W91_004190</name>
</gene>
<evidence type="ECO:0000313" key="2">
    <source>
        <dbReference type="Proteomes" id="UP001254832"/>
    </source>
</evidence>
<comment type="caution">
    <text evidence="1">The sequence shown here is derived from an EMBL/GenBank/DDBJ whole genome shotgun (WGS) entry which is preliminary data.</text>
</comment>
<sequence>MNLEQMKQISLRGRVAYGISCFENVLITLEYDLNDWINVLNYLWQFTSTQHLDDWNEIIVELIPENLMEFDTYEEQEFDRLSRDEFVSLSQLYQSTEESIGILLRDIYELGISHAYSVIEGYGESSLILVHRIADYMLQHSFPLPNVGSFLKYAIEENRGWGNRFDGTALSKVIHK</sequence>
<evidence type="ECO:0000313" key="1">
    <source>
        <dbReference type="EMBL" id="MDR6725688.1"/>
    </source>
</evidence>
<dbReference type="AlphaFoldDB" id="A0AAP5LQL8"/>
<dbReference type="EMBL" id="JAVDTR010000012">
    <property type="protein sequence ID" value="MDR6725688.1"/>
    <property type="molecule type" value="Genomic_DNA"/>
</dbReference>
<organism evidence="1 2">
    <name type="scientific">Paenibacillus amylolyticus</name>
    <dbReference type="NCBI Taxonomy" id="1451"/>
    <lineage>
        <taxon>Bacteria</taxon>
        <taxon>Bacillati</taxon>
        <taxon>Bacillota</taxon>
        <taxon>Bacilli</taxon>
        <taxon>Bacillales</taxon>
        <taxon>Paenibacillaceae</taxon>
        <taxon>Paenibacillus</taxon>
    </lineage>
</organism>
<dbReference type="RefSeq" id="WP_056695121.1">
    <property type="nucleotide sequence ID" value="NZ_JAVDTR010000012.1"/>
</dbReference>
<protein>
    <submittedName>
        <fullName evidence="1">Uncharacterized protein</fullName>
    </submittedName>
</protein>
<proteinExistence type="predicted"/>
<accession>A0AAP5LQL8</accession>